<sequence length="121" mass="13940">MSIGMQKKALTREIQTSKKRQWESLCRDVDTDVWEEGYKIALRRIKDDAKPVLLCRDKTEAVLEELFPQHKALDWNSCLSQIEKSSQQRRNTARNNQASGKIRTKGSARSDEPTPKQGRVP</sequence>
<evidence type="ECO:0000313" key="3">
    <source>
        <dbReference type="Proteomes" id="UP001168821"/>
    </source>
</evidence>
<organism evidence="2 3">
    <name type="scientific">Zophobas morio</name>
    <dbReference type="NCBI Taxonomy" id="2755281"/>
    <lineage>
        <taxon>Eukaryota</taxon>
        <taxon>Metazoa</taxon>
        <taxon>Ecdysozoa</taxon>
        <taxon>Arthropoda</taxon>
        <taxon>Hexapoda</taxon>
        <taxon>Insecta</taxon>
        <taxon>Pterygota</taxon>
        <taxon>Neoptera</taxon>
        <taxon>Endopterygota</taxon>
        <taxon>Coleoptera</taxon>
        <taxon>Polyphaga</taxon>
        <taxon>Cucujiformia</taxon>
        <taxon>Tenebrionidae</taxon>
        <taxon>Zophobas</taxon>
    </lineage>
</organism>
<gene>
    <name evidence="2" type="ORF">Zmor_026654</name>
</gene>
<dbReference type="AlphaFoldDB" id="A0AA38HU45"/>
<evidence type="ECO:0000256" key="1">
    <source>
        <dbReference type="SAM" id="MobiDB-lite"/>
    </source>
</evidence>
<evidence type="ECO:0000313" key="2">
    <source>
        <dbReference type="EMBL" id="KAJ3643975.1"/>
    </source>
</evidence>
<feature type="region of interest" description="Disordered" evidence="1">
    <location>
        <begin position="85"/>
        <end position="121"/>
    </location>
</feature>
<keyword evidence="3" id="KW-1185">Reference proteome</keyword>
<protein>
    <submittedName>
        <fullName evidence="2">Uncharacterized protein</fullName>
    </submittedName>
</protein>
<comment type="caution">
    <text evidence="2">The sequence shown here is derived from an EMBL/GenBank/DDBJ whole genome shotgun (WGS) entry which is preliminary data.</text>
</comment>
<feature type="compositionally biased region" description="Polar residues" evidence="1">
    <location>
        <begin position="85"/>
        <end position="99"/>
    </location>
</feature>
<dbReference type="Proteomes" id="UP001168821">
    <property type="component" value="Unassembled WGS sequence"/>
</dbReference>
<name>A0AA38HU45_9CUCU</name>
<reference evidence="2" key="1">
    <citation type="journal article" date="2023" name="G3 (Bethesda)">
        <title>Whole genome assemblies of Zophobas morio and Tenebrio molitor.</title>
        <authorList>
            <person name="Kaur S."/>
            <person name="Stinson S.A."/>
            <person name="diCenzo G.C."/>
        </authorList>
    </citation>
    <scope>NUCLEOTIDE SEQUENCE</scope>
    <source>
        <strain evidence="2">QUZm001</strain>
    </source>
</reference>
<accession>A0AA38HU45</accession>
<proteinExistence type="predicted"/>
<dbReference type="EMBL" id="JALNTZ010000008">
    <property type="protein sequence ID" value="KAJ3643975.1"/>
    <property type="molecule type" value="Genomic_DNA"/>
</dbReference>